<dbReference type="Pfam" id="PF14223">
    <property type="entry name" value="Retrotran_gag_2"/>
    <property type="match status" value="1"/>
</dbReference>
<name>A0A2U1MLS6_ARTAN</name>
<dbReference type="PANTHER" id="PTHR35317:SF35">
    <property type="entry name" value="DUF4219 DOMAIN-CONTAINING PROTEIN"/>
    <property type="match status" value="1"/>
</dbReference>
<accession>A0A2U1MLS6</accession>
<sequence length="891" mass="101277">MVVETSKKDEGGMSMTLQCPILDSTNYTIWAIKIKALFNVYGIWGALEPQGEVDTKKNTMAIAYLFQALPEQLTLQVAHHTKAAVMWKDLKARFVGIDKVKEARLQTLELEFETLKMKDSESLDEFTGKISQLVSQASNLGTTIENKRLVRKLLGSIPTKFIQIVAAIEQFADLNTMTFQEAFIIEMDRLPEELMKLSSSINGVSFNIEFLGSDMRGIKEDIGTLRVLILRIRAVFQILRMIWILRCKMTLEEWYLVDLFICGLPLEFGNDVKFYKPKTLSDAYCLAVLKESTHNFIKKELQFTVFSSKMINESKEMVKNSMWLKGLDEVYKDDVKCSETELKTCKFDDSSKCVGILDELCREKVKCIEMESNDFVDSADITKWLVVTDSFVNEDDGIGEKNKIMGLSSLVSGSESIVGPNGSELNKSNLRSLGYEQEINAPTCDDHLYKEEKQKVHKVSHKVNALSGVDEHKSMSSKALKELNNDNDVDIKLLINKKETTQECLRDHSKKLEKESLKVVSQKEQKESSIKGNKMFSNKVCRQKSVYLLEICHDLRYVEGWEDEDKDLYVFACDSNVHNLSTKVLTCEKEFIVNNKQKEDLEKVTTHFAHMPIETWNWLLVCGTANICKLEMIKLGTEVKRNLSDVELLIMKGIMENLISDQYRPSITIKTKQPKANVHKNQRPIVHQQPKAFKANVNMHQRSKDNVGFYMAKLKPSTTMKAINNAKPLFISNPKPSKTKKLMFISIIDPLFISNSKTSTINCSLATHCSSSIQSHQQPNNQLIDYTNPSHQLFNTISNYNHYYLHNPKPSKPIFPKDNVQKHKTLFISNPKPFGNPKPLATMKASTTPNHLKPSTTAKLMFISINYSLFISNLKTSTINCSLATHCSSAT</sequence>
<keyword evidence="2" id="KW-1185">Reference proteome</keyword>
<evidence type="ECO:0000313" key="1">
    <source>
        <dbReference type="EMBL" id="PWA62230.1"/>
    </source>
</evidence>
<dbReference type="OrthoDB" id="1738629at2759"/>
<comment type="caution">
    <text evidence="1">The sequence shown here is derived from an EMBL/GenBank/DDBJ whole genome shotgun (WGS) entry which is preliminary data.</text>
</comment>
<dbReference type="EMBL" id="PKPP01004913">
    <property type="protein sequence ID" value="PWA62230.1"/>
    <property type="molecule type" value="Genomic_DNA"/>
</dbReference>
<organism evidence="1 2">
    <name type="scientific">Artemisia annua</name>
    <name type="common">Sweet wormwood</name>
    <dbReference type="NCBI Taxonomy" id="35608"/>
    <lineage>
        <taxon>Eukaryota</taxon>
        <taxon>Viridiplantae</taxon>
        <taxon>Streptophyta</taxon>
        <taxon>Embryophyta</taxon>
        <taxon>Tracheophyta</taxon>
        <taxon>Spermatophyta</taxon>
        <taxon>Magnoliopsida</taxon>
        <taxon>eudicotyledons</taxon>
        <taxon>Gunneridae</taxon>
        <taxon>Pentapetalae</taxon>
        <taxon>asterids</taxon>
        <taxon>campanulids</taxon>
        <taxon>Asterales</taxon>
        <taxon>Asteraceae</taxon>
        <taxon>Asteroideae</taxon>
        <taxon>Anthemideae</taxon>
        <taxon>Artemisiinae</taxon>
        <taxon>Artemisia</taxon>
    </lineage>
</organism>
<dbReference type="Proteomes" id="UP000245207">
    <property type="component" value="Unassembled WGS sequence"/>
</dbReference>
<dbReference type="AlphaFoldDB" id="A0A2U1MLS6"/>
<evidence type="ECO:0008006" key="3">
    <source>
        <dbReference type="Google" id="ProtNLM"/>
    </source>
</evidence>
<reference evidence="1 2" key="1">
    <citation type="journal article" date="2018" name="Mol. Plant">
        <title>The genome of Artemisia annua provides insight into the evolution of Asteraceae family and artemisinin biosynthesis.</title>
        <authorList>
            <person name="Shen Q."/>
            <person name="Zhang L."/>
            <person name="Liao Z."/>
            <person name="Wang S."/>
            <person name="Yan T."/>
            <person name="Shi P."/>
            <person name="Liu M."/>
            <person name="Fu X."/>
            <person name="Pan Q."/>
            <person name="Wang Y."/>
            <person name="Lv Z."/>
            <person name="Lu X."/>
            <person name="Zhang F."/>
            <person name="Jiang W."/>
            <person name="Ma Y."/>
            <person name="Chen M."/>
            <person name="Hao X."/>
            <person name="Li L."/>
            <person name="Tang Y."/>
            <person name="Lv G."/>
            <person name="Zhou Y."/>
            <person name="Sun X."/>
            <person name="Brodelius P.E."/>
            <person name="Rose J.K.C."/>
            <person name="Tang K."/>
        </authorList>
    </citation>
    <scope>NUCLEOTIDE SEQUENCE [LARGE SCALE GENOMIC DNA]</scope>
    <source>
        <strain evidence="2">cv. Huhao1</strain>
        <tissue evidence="1">Leaf</tissue>
    </source>
</reference>
<evidence type="ECO:0000313" key="2">
    <source>
        <dbReference type="Proteomes" id="UP000245207"/>
    </source>
</evidence>
<protein>
    <recommendedName>
        <fullName evidence="3">Zinc finger, CCHC-type</fullName>
    </recommendedName>
</protein>
<gene>
    <name evidence="1" type="ORF">CTI12_AA211690</name>
</gene>
<dbReference type="PANTHER" id="PTHR35317">
    <property type="entry name" value="OS04G0629600 PROTEIN"/>
    <property type="match status" value="1"/>
</dbReference>
<proteinExistence type="predicted"/>